<dbReference type="EMBL" id="OX459118">
    <property type="protein sequence ID" value="CAI9089504.1"/>
    <property type="molecule type" value="Genomic_DNA"/>
</dbReference>
<organism evidence="4 5">
    <name type="scientific">Oldenlandia corymbosa var. corymbosa</name>
    <dbReference type="NCBI Taxonomy" id="529605"/>
    <lineage>
        <taxon>Eukaryota</taxon>
        <taxon>Viridiplantae</taxon>
        <taxon>Streptophyta</taxon>
        <taxon>Embryophyta</taxon>
        <taxon>Tracheophyta</taxon>
        <taxon>Spermatophyta</taxon>
        <taxon>Magnoliopsida</taxon>
        <taxon>eudicotyledons</taxon>
        <taxon>Gunneridae</taxon>
        <taxon>Pentapetalae</taxon>
        <taxon>asterids</taxon>
        <taxon>lamiids</taxon>
        <taxon>Gentianales</taxon>
        <taxon>Rubiaceae</taxon>
        <taxon>Rubioideae</taxon>
        <taxon>Spermacoceae</taxon>
        <taxon>Hedyotis-Oldenlandia complex</taxon>
        <taxon>Oldenlandia</taxon>
    </lineage>
</organism>
<reference evidence="4" key="1">
    <citation type="submission" date="2023-03" db="EMBL/GenBank/DDBJ databases">
        <authorList>
            <person name="Julca I."/>
        </authorList>
    </citation>
    <scope>NUCLEOTIDE SEQUENCE</scope>
</reference>
<keyword evidence="3" id="KW-0472">Membrane</keyword>
<feature type="compositionally biased region" description="Polar residues" evidence="2">
    <location>
        <begin position="551"/>
        <end position="574"/>
    </location>
</feature>
<keyword evidence="1" id="KW-0175">Coiled coil</keyword>
<accession>A0AAV1C1F1</accession>
<feature type="compositionally biased region" description="Basic and acidic residues" evidence="2">
    <location>
        <begin position="591"/>
        <end position="613"/>
    </location>
</feature>
<feature type="region of interest" description="Disordered" evidence="2">
    <location>
        <begin position="491"/>
        <end position="638"/>
    </location>
</feature>
<feature type="region of interest" description="Disordered" evidence="2">
    <location>
        <begin position="1"/>
        <end position="24"/>
    </location>
</feature>
<dbReference type="AlphaFoldDB" id="A0AAV1C1F1"/>
<feature type="region of interest" description="Disordered" evidence="2">
    <location>
        <begin position="240"/>
        <end position="275"/>
    </location>
</feature>
<feature type="region of interest" description="Disordered" evidence="2">
    <location>
        <begin position="312"/>
        <end position="343"/>
    </location>
</feature>
<dbReference type="Proteomes" id="UP001161247">
    <property type="component" value="Chromosome 1"/>
</dbReference>
<sequence length="638" mass="71946">MGGLMKLNQHHHHNGVSSNGNSSNRGKQPYGLMIILAFGAAIIGVMVLHKVRERRVINLLVQEKDSQLSSLHLLLQKEREHAREAKWKLEEMKTKLHSLRAQKRGLDNRISEMQSTISSLREEQRTIEAALDERQNQIKLMRERYAEDSNENLEVKALSKMLRQKESEVEDLRSRLQTPVKVWSVSTDDPSTANVNLQTATSITEREDIRATKLPETNTGVQETANHEAERTTMELAESESKAAEFANEQSATQGKDTTKDGGETVKSGEKLTAETEKVYNSKEIISEHGNGNLEERNAGEEHFSDQLQAGNVSGNEEEKNSTKVHTVEDHDNEGTRSGDEIHKEYSTENKILQTTEEDLQGRILSFQGAENKDSELKLELSNQPLIGRNRQDGGRYLRKTKRKKLYKIYRSRKDIENSIKNSSAAIINATYTGAAAESKLDKDGYHGTLSGVGNHFKSLSVENDLGLENHERKTADELSKDGLRGQEIREQGVEHGEEQKLDMKELETSTEESKGISHGSELLRHDKDGQELSKEENATIALEVEKREAVNTTGISTSLDHISLKDTPTNTTPHLEDDMLLTEQQNNFDPKYEATRTEQPEERTETRFKAEVSEQTDPVDNDDEPENLQMEDATQTE</sequence>
<keyword evidence="5" id="KW-1185">Reference proteome</keyword>
<gene>
    <name evidence="4" type="ORF">OLC1_LOCUS1837</name>
</gene>
<feature type="compositionally biased region" description="Acidic residues" evidence="2">
    <location>
        <begin position="618"/>
        <end position="627"/>
    </location>
</feature>
<feature type="compositionally biased region" description="Basic and acidic residues" evidence="2">
    <location>
        <begin position="317"/>
        <end position="343"/>
    </location>
</feature>
<feature type="compositionally biased region" description="Basic and acidic residues" evidence="2">
    <location>
        <begin position="257"/>
        <end position="275"/>
    </location>
</feature>
<evidence type="ECO:0000256" key="3">
    <source>
        <dbReference type="SAM" id="Phobius"/>
    </source>
</evidence>
<keyword evidence="3" id="KW-0812">Transmembrane</keyword>
<evidence type="ECO:0000256" key="2">
    <source>
        <dbReference type="SAM" id="MobiDB-lite"/>
    </source>
</evidence>
<proteinExistence type="predicted"/>
<dbReference type="PANTHER" id="PTHR36143:SF4">
    <property type="entry name" value="OS08G0177500 PROTEIN"/>
    <property type="match status" value="1"/>
</dbReference>
<feature type="transmembrane region" description="Helical" evidence="3">
    <location>
        <begin position="30"/>
        <end position="48"/>
    </location>
</feature>
<feature type="coiled-coil region" evidence="1">
    <location>
        <begin position="75"/>
        <end position="175"/>
    </location>
</feature>
<evidence type="ECO:0000313" key="5">
    <source>
        <dbReference type="Proteomes" id="UP001161247"/>
    </source>
</evidence>
<feature type="compositionally biased region" description="Basic and acidic residues" evidence="2">
    <location>
        <begin position="491"/>
        <end position="550"/>
    </location>
</feature>
<feature type="compositionally biased region" description="Low complexity" evidence="2">
    <location>
        <begin position="15"/>
        <end position="24"/>
    </location>
</feature>
<protein>
    <submittedName>
        <fullName evidence="4">OLC1v1024091C1</fullName>
    </submittedName>
</protein>
<evidence type="ECO:0000256" key="1">
    <source>
        <dbReference type="SAM" id="Coils"/>
    </source>
</evidence>
<name>A0AAV1C1F1_OLDCO</name>
<keyword evidence="3" id="KW-1133">Transmembrane helix</keyword>
<evidence type="ECO:0000313" key="4">
    <source>
        <dbReference type="EMBL" id="CAI9089504.1"/>
    </source>
</evidence>
<dbReference type="PANTHER" id="PTHR36143">
    <property type="entry name" value="OS08G0177500 PROTEIN"/>
    <property type="match status" value="1"/>
</dbReference>